<evidence type="ECO:0000256" key="1">
    <source>
        <dbReference type="SAM" id="Phobius"/>
    </source>
</evidence>
<accession>A0A0F9RTX3</accession>
<gene>
    <name evidence="2" type="ORF">LCGC14_0933000</name>
</gene>
<protein>
    <submittedName>
        <fullName evidence="2">Uncharacterized protein</fullName>
    </submittedName>
</protein>
<proteinExistence type="predicted"/>
<reference evidence="2" key="1">
    <citation type="journal article" date="2015" name="Nature">
        <title>Complex archaea that bridge the gap between prokaryotes and eukaryotes.</title>
        <authorList>
            <person name="Spang A."/>
            <person name="Saw J.H."/>
            <person name="Jorgensen S.L."/>
            <person name="Zaremba-Niedzwiedzka K."/>
            <person name="Martijn J."/>
            <person name="Lind A.E."/>
            <person name="van Eijk R."/>
            <person name="Schleper C."/>
            <person name="Guy L."/>
            <person name="Ettema T.J."/>
        </authorList>
    </citation>
    <scope>NUCLEOTIDE SEQUENCE</scope>
</reference>
<keyword evidence="1" id="KW-0812">Transmembrane</keyword>
<keyword evidence="1" id="KW-0472">Membrane</keyword>
<sequence>MAHLVSILITAYFLVGIGTSLYMMVLHPVAKYAESNRAMAIHIGGMLFGWWLWPILLPSVIIAHKGIHANPSRWGAHACDKCGTLAVLEEEDGPSFRCKVHGESDGVQG</sequence>
<dbReference type="EMBL" id="LAZR01003217">
    <property type="protein sequence ID" value="KKN20693.1"/>
    <property type="molecule type" value="Genomic_DNA"/>
</dbReference>
<name>A0A0F9RTX3_9ZZZZ</name>
<evidence type="ECO:0000313" key="2">
    <source>
        <dbReference type="EMBL" id="KKN20693.1"/>
    </source>
</evidence>
<dbReference type="AlphaFoldDB" id="A0A0F9RTX3"/>
<comment type="caution">
    <text evidence="2">The sequence shown here is derived from an EMBL/GenBank/DDBJ whole genome shotgun (WGS) entry which is preliminary data.</text>
</comment>
<keyword evidence="1" id="KW-1133">Transmembrane helix</keyword>
<feature type="transmembrane region" description="Helical" evidence="1">
    <location>
        <begin position="39"/>
        <end position="63"/>
    </location>
</feature>
<organism evidence="2">
    <name type="scientific">marine sediment metagenome</name>
    <dbReference type="NCBI Taxonomy" id="412755"/>
    <lineage>
        <taxon>unclassified sequences</taxon>
        <taxon>metagenomes</taxon>
        <taxon>ecological metagenomes</taxon>
    </lineage>
</organism>
<feature type="transmembrane region" description="Helical" evidence="1">
    <location>
        <begin position="7"/>
        <end position="27"/>
    </location>
</feature>